<dbReference type="EMBL" id="WPNZ01000008">
    <property type="protein sequence ID" value="MVO86347.1"/>
    <property type="molecule type" value="Genomic_DNA"/>
</dbReference>
<keyword evidence="3" id="KW-1185">Reference proteome</keyword>
<evidence type="ECO:0000256" key="1">
    <source>
        <dbReference type="SAM" id="MobiDB-lite"/>
    </source>
</evidence>
<gene>
    <name evidence="2" type="ORF">GPA10_16670</name>
</gene>
<comment type="caution">
    <text evidence="2">The sequence shown here is derived from an EMBL/GenBank/DDBJ whole genome shotgun (WGS) entry which is preliminary data.</text>
</comment>
<feature type="region of interest" description="Disordered" evidence="1">
    <location>
        <begin position="89"/>
        <end position="109"/>
    </location>
</feature>
<reference evidence="2 3" key="1">
    <citation type="submission" date="2019-11" db="EMBL/GenBank/DDBJ databases">
        <title>Streptomyces typhae sp. nov., a novel endophytic actinomycete isolated from the root of cattail pollen (Typha angustifolia L.).</title>
        <authorList>
            <person name="Peng C."/>
        </authorList>
    </citation>
    <scope>NUCLEOTIDE SEQUENCE [LARGE SCALE GENOMIC DNA]</scope>
    <source>
        <strain evidence="3">p1417</strain>
    </source>
</reference>
<dbReference type="AlphaFoldDB" id="A0A6L6WXW7"/>
<evidence type="ECO:0000313" key="2">
    <source>
        <dbReference type="EMBL" id="MVO86347.1"/>
    </source>
</evidence>
<evidence type="ECO:0000313" key="3">
    <source>
        <dbReference type="Proteomes" id="UP000483802"/>
    </source>
</evidence>
<dbReference type="RefSeq" id="WP_157166197.1">
    <property type="nucleotide sequence ID" value="NZ_WPNZ01000008.1"/>
</dbReference>
<protein>
    <submittedName>
        <fullName evidence="2">Uncharacterized protein</fullName>
    </submittedName>
</protein>
<accession>A0A6L6WXW7</accession>
<dbReference type="Proteomes" id="UP000483802">
    <property type="component" value="Unassembled WGS sequence"/>
</dbReference>
<proteinExistence type="predicted"/>
<organism evidence="2 3">
    <name type="scientific">Streptomyces typhae</name>
    <dbReference type="NCBI Taxonomy" id="2681492"/>
    <lineage>
        <taxon>Bacteria</taxon>
        <taxon>Bacillati</taxon>
        <taxon>Actinomycetota</taxon>
        <taxon>Actinomycetes</taxon>
        <taxon>Kitasatosporales</taxon>
        <taxon>Streptomycetaceae</taxon>
        <taxon>Streptomyces</taxon>
    </lineage>
</organism>
<name>A0A6L6WXW7_9ACTN</name>
<sequence>MTLGSLARSWPEDVDVLVVNTRTPCERYCPTTPQERRVRAGLHDGHHRPGRTGDRVVTRRTGAPEGLVLHGLACGAHLCFANGDAWNTRRTGPALTTDPDSPRAAVPFR</sequence>